<evidence type="ECO:0000313" key="2">
    <source>
        <dbReference type="EMBL" id="KAJ1365965.1"/>
    </source>
</evidence>
<comment type="caution">
    <text evidence="2">The sequence shown here is derived from an EMBL/GenBank/DDBJ whole genome shotgun (WGS) entry which is preliminary data.</text>
</comment>
<dbReference type="EMBL" id="JAHQIW010005419">
    <property type="protein sequence ID" value="KAJ1365965.1"/>
    <property type="molecule type" value="Genomic_DNA"/>
</dbReference>
<dbReference type="AlphaFoldDB" id="A0AAD5QY28"/>
<feature type="compositionally biased region" description="Basic and acidic residues" evidence="1">
    <location>
        <begin position="169"/>
        <end position="188"/>
    </location>
</feature>
<accession>A0AAD5QY28</accession>
<reference evidence="2" key="1">
    <citation type="submission" date="2021-06" db="EMBL/GenBank/DDBJ databases">
        <title>Parelaphostrongylus tenuis whole genome reference sequence.</title>
        <authorList>
            <person name="Garwood T.J."/>
            <person name="Larsen P.A."/>
            <person name="Fountain-Jones N.M."/>
            <person name="Garbe J.R."/>
            <person name="Macchietto M.G."/>
            <person name="Kania S.A."/>
            <person name="Gerhold R.W."/>
            <person name="Richards J.E."/>
            <person name="Wolf T.M."/>
        </authorList>
    </citation>
    <scope>NUCLEOTIDE SEQUENCE</scope>
    <source>
        <strain evidence="2">MNPRO001-30</strain>
        <tissue evidence="2">Meninges</tissue>
    </source>
</reference>
<feature type="region of interest" description="Disordered" evidence="1">
    <location>
        <begin position="166"/>
        <end position="188"/>
    </location>
</feature>
<feature type="compositionally biased region" description="Basic and acidic residues" evidence="1">
    <location>
        <begin position="82"/>
        <end position="97"/>
    </location>
</feature>
<keyword evidence="3" id="KW-1185">Reference proteome</keyword>
<evidence type="ECO:0000256" key="1">
    <source>
        <dbReference type="SAM" id="MobiDB-lite"/>
    </source>
</evidence>
<evidence type="ECO:0000313" key="3">
    <source>
        <dbReference type="Proteomes" id="UP001196413"/>
    </source>
</evidence>
<feature type="region of interest" description="Disordered" evidence="1">
    <location>
        <begin position="56"/>
        <end position="135"/>
    </location>
</feature>
<organism evidence="2 3">
    <name type="scientific">Parelaphostrongylus tenuis</name>
    <name type="common">Meningeal worm</name>
    <dbReference type="NCBI Taxonomy" id="148309"/>
    <lineage>
        <taxon>Eukaryota</taxon>
        <taxon>Metazoa</taxon>
        <taxon>Ecdysozoa</taxon>
        <taxon>Nematoda</taxon>
        <taxon>Chromadorea</taxon>
        <taxon>Rhabditida</taxon>
        <taxon>Rhabditina</taxon>
        <taxon>Rhabditomorpha</taxon>
        <taxon>Strongyloidea</taxon>
        <taxon>Metastrongylidae</taxon>
        <taxon>Parelaphostrongylus</taxon>
    </lineage>
</organism>
<sequence>MVPHFDDRDPLLMNSMALRRRISVVPVNHFEHRHNRPSIGSLEMFRSFKNKVERSLSRGHVHDEHEPRKTSSHGHLPILDFPRSHRSGETTPVREKSFTNGAFIDSQEDVNSSTESGKGKDVLTSSSHTNLKSAHDFPHHILDDVLEENEEEIGLKAMTKRIGTSEKAPVVEETKGTVEEKTNEGENKDTVLTMEADDDNESLVKKRTSEFFISHEDQR</sequence>
<gene>
    <name evidence="2" type="ORF">KIN20_026464</name>
</gene>
<feature type="compositionally biased region" description="Basic and acidic residues" evidence="1">
    <location>
        <begin position="56"/>
        <end position="69"/>
    </location>
</feature>
<feature type="compositionally biased region" description="Polar residues" evidence="1">
    <location>
        <begin position="123"/>
        <end position="132"/>
    </location>
</feature>
<name>A0AAD5QY28_PARTN</name>
<proteinExistence type="predicted"/>
<protein>
    <submittedName>
        <fullName evidence="2">Uncharacterized protein</fullName>
    </submittedName>
</protein>
<dbReference type="Proteomes" id="UP001196413">
    <property type="component" value="Unassembled WGS sequence"/>
</dbReference>